<dbReference type="InterPro" id="IPR036322">
    <property type="entry name" value="WD40_repeat_dom_sf"/>
</dbReference>
<organism evidence="6 7">
    <name type="scientific">Gloeocapsopsis crepidinum LEGE 06123</name>
    <dbReference type="NCBI Taxonomy" id="588587"/>
    <lineage>
        <taxon>Bacteria</taxon>
        <taxon>Bacillati</taxon>
        <taxon>Cyanobacteriota</taxon>
        <taxon>Cyanophyceae</taxon>
        <taxon>Oscillatoriophycideae</taxon>
        <taxon>Chroococcales</taxon>
        <taxon>Chroococcaceae</taxon>
        <taxon>Gloeocapsopsis</taxon>
    </lineage>
</organism>
<dbReference type="InterPro" id="IPR017441">
    <property type="entry name" value="Protein_kinase_ATP_BS"/>
</dbReference>
<sequence length="593" mass="65027">MSPLLNNRYLIISSLGSGGFGNTFLVEDTHMPSRRRCVLKQLKPISNNPQVYQVVQELFWQEAAILETLGEQHNQIPKLYAYFAEAGHFYLVQELIEGTTLEQKVQAEGLLPENLVKDIVASVLSVLEVIHARKIIHRDIKPANIMWRRWDSKPVLIDFGAVKQLVNIEINSQGQTRSLSVIGTPGFMPPEQAAGRPVYASDLYSLGMTAIYLLTGRAPQQLDVNPQTGEIGWRRYAASISPDFAAVLDKAIQPHIGDRYTTAQEMQSALLRSAQRFRFSSPFSGQRRTNTTKTQTSGNNQISPVVIAISLIVASSIAGIYAINNSDFSSPKILAGGHSREVDSLAFSPDGNTLASGGRDWKINLWNSRSGDLLNTFGENSNRTNITAIAVSKDGQILFSGDLNGTIKIWNRSHSNRFAGEQRQAHPSTITSLAFRTSPDILVSGDSNGTIKTWDVINQAQTFQLQERSVRQNHSRNRVTAVAIHPTGSKTVASGDSQGLIKIWNIDTGQENFPPLQAHANTVLSIAIKTDGNLVTGSSDGTIKSWNLQESQATLNSEKSFNYLDTFHSLAISPQGNNFAVSSSGQIEILSTQ</sequence>
<evidence type="ECO:0000313" key="7">
    <source>
        <dbReference type="Proteomes" id="UP000651156"/>
    </source>
</evidence>
<dbReference type="InterPro" id="IPR000719">
    <property type="entry name" value="Prot_kinase_dom"/>
</dbReference>
<dbReference type="RefSeq" id="WP_193930164.1">
    <property type="nucleotide sequence ID" value="NZ_CAWPMZ010000058.1"/>
</dbReference>
<dbReference type="GO" id="GO:0004674">
    <property type="term" value="F:protein serine/threonine kinase activity"/>
    <property type="evidence" value="ECO:0007669"/>
    <property type="project" value="UniProtKB-KW"/>
</dbReference>
<keyword evidence="7" id="KW-1185">Reference proteome</keyword>
<dbReference type="Pfam" id="PF00400">
    <property type="entry name" value="WD40"/>
    <property type="match status" value="5"/>
</dbReference>
<dbReference type="EMBL" id="JADEWN010000002">
    <property type="protein sequence ID" value="MBE9189072.1"/>
    <property type="molecule type" value="Genomic_DNA"/>
</dbReference>
<feature type="repeat" description="WD" evidence="3">
    <location>
        <begin position="472"/>
        <end position="514"/>
    </location>
</feature>
<dbReference type="PROSITE" id="PS50011">
    <property type="entry name" value="PROTEIN_KINASE_DOM"/>
    <property type="match status" value="1"/>
</dbReference>
<feature type="repeat" description="WD" evidence="3">
    <location>
        <begin position="379"/>
        <end position="411"/>
    </location>
</feature>
<dbReference type="SUPFAM" id="SSF50978">
    <property type="entry name" value="WD40 repeat-like"/>
    <property type="match status" value="1"/>
</dbReference>
<dbReference type="Gene3D" id="2.130.10.10">
    <property type="entry name" value="YVTN repeat-like/Quinoprotein amine dehydrogenase"/>
    <property type="match status" value="2"/>
</dbReference>
<proteinExistence type="predicted"/>
<dbReference type="PROSITE" id="PS50082">
    <property type="entry name" value="WD_REPEATS_2"/>
    <property type="match status" value="5"/>
</dbReference>
<dbReference type="PROSITE" id="PS00107">
    <property type="entry name" value="PROTEIN_KINASE_ATP"/>
    <property type="match status" value="1"/>
</dbReference>
<dbReference type="Gene3D" id="1.10.510.10">
    <property type="entry name" value="Transferase(Phosphotransferase) domain 1"/>
    <property type="match status" value="1"/>
</dbReference>
<keyword evidence="2" id="KW-0677">Repeat</keyword>
<dbReference type="SUPFAM" id="SSF56112">
    <property type="entry name" value="Protein kinase-like (PK-like)"/>
    <property type="match status" value="1"/>
</dbReference>
<dbReference type="CDD" id="cd14014">
    <property type="entry name" value="STKc_PknB_like"/>
    <property type="match status" value="1"/>
</dbReference>
<evidence type="ECO:0000256" key="1">
    <source>
        <dbReference type="ARBA" id="ARBA00022574"/>
    </source>
</evidence>
<dbReference type="PROSITE" id="PS50294">
    <property type="entry name" value="WD_REPEATS_REGION"/>
    <property type="match status" value="4"/>
</dbReference>
<dbReference type="InterPro" id="IPR015943">
    <property type="entry name" value="WD40/YVTN_repeat-like_dom_sf"/>
</dbReference>
<feature type="domain" description="Protein kinase" evidence="5">
    <location>
        <begin position="9"/>
        <end position="271"/>
    </location>
</feature>
<accession>A0ABR9ULB1</accession>
<dbReference type="Pfam" id="PF00069">
    <property type="entry name" value="Pkinase"/>
    <property type="match status" value="1"/>
</dbReference>
<dbReference type="InterPro" id="IPR011009">
    <property type="entry name" value="Kinase-like_dom_sf"/>
</dbReference>
<keyword evidence="1 3" id="KW-0853">WD repeat</keyword>
<keyword evidence="4" id="KW-0547">Nucleotide-binding</keyword>
<dbReference type="CDD" id="cd00200">
    <property type="entry name" value="WD40"/>
    <property type="match status" value="1"/>
</dbReference>
<evidence type="ECO:0000313" key="6">
    <source>
        <dbReference type="EMBL" id="MBE9189072.1"/>
    </source>
</evidence>
<dbReference type="SMART" id="SM00220">
    <property type="entry name" value="S_TKc"/>
    <property type="match status" value="1"/>
</dbReference>
<keyword evidence="6" id="KW-0808">Transferase</keyword>
<reference evidence="6 7" key="1">
    <citation type="submission" date="2020-10" db="EMBL/GenBank/DDBJ databases">
        <authorList>
            <person name="Castelo-Branco R."/>
            <person name="Eusebio N."/>
            <person name="Adriana R."/>
            <person name="Vieira A."/>
            <person name="Brugerolle De Fraissinette N."/>
            <person name="Rezende De Castro R."/>
            <person name="Schneider M.P."/>
            <person name="Vasconcelos V."/>
            <person name="Leao P.N."/>
        </authorList>
    </citation>
    <scope>NUCLEOTIDE SEQUENCE [LARGE SCALE GENOMIC DNA]</scope>
    <source>
        <strain evidence="6 7">LEGE 06123</strain>
    </source>
</reference>
<evidence type="ECO:0000256" key="4">
    <source>
        <dbReference type="PROSITE-ProRule" id="PRU10141"/>
    </source>
</evidence>
<keyword evidence="6" id="KW-0418">Kinase</keyword>
<evidence type="ECO:0000259" key="5">
    <source>
        <dbReference type="PROSITE" id="PS50011"/>
    </source>
</evidence>
<keyword evidence="6" id="KW-0723">Serine/threonine-protein kinase</keyword>
<dbReference type="PROSITE" id="PS00678">
    <property type="entry name" value="WD_REPEATS_1"/>
    <property type="match status" value="3"/>
</dbReference>
<feature type="repeat" description="WD" evidence="3">
    <location>
        <begin position="335"/>
        <end position="376"/>
    </location>
</feature>
<feature type="repeat" description="WD" evidence="3">
    <location>
        <begin position="516"/>
        <end position="556"/>
    </location>
</feature>
<protein>
    <submittedName>
        <fullName evidence="6">Serine/threonine protein kinase</fullName>
    </submittedName>
</protein>
<name>A0ABR9ULB1_9CHRO</name>
<feature type="repeat" description="WD" evidence="3">
    <location>
        <begin position="423"/>
        <end position="456"/>
    </location>
</feature>
<dbReference type="InterPro" id="IPR020472">
    <property type="entry name" value="WD40_PAC1"/>
</dbReference>
<evidence type="ECO:0000256" key="3">
    <source>
        <dbReference type="PROSITE-ProRule" id="PRU00221"/>
    </source>
</evidence>
<keyword evidence="4" id="KW-0067">ATP-binding</keyword>
<evidence type="ECO:0000256" key="2">
    <source>
        <dbReference type="ARBA" id="ARBA00022737"/>
    </source>
</evidence>
<dbReference type="PANTHER" id="PTHR22847">
    <property type="entry name" value="WD40 REPEAT PROTEIN"/>
    <property type="match status" value="1"/>
</dbReference>
<dbReference type="PANTHER" id="PTHR22847:SF637">
    <property type="entry name" value="WD REPEAT DOMAIN 5B"/>
    <property type="match status" value="1"/>
</dbReference>
<dbReference type="PRINTS" id="PR00320">
    <property type="entry name" value="GPROTEINBRPT"/>
</dbReference>
<dbReference type="Proteomes" id="UP000651156">
    <property type="component" value="Unassembled WGS sequence"/>
</dbReference>
<feature type="binding site" evidence="4">
    <location>
        <position position="40"/>
    </location>
    <ligand>
        <name>ATP</name>
        <dbReference type="ChEBI" id="CHEBI:30616"/>
    </ligand>
</feature>
<dbReference type="SMART" id="SM00320">
    <property type="entry name" value="WD40"/>
    <property type="match status" value="6"/>
</dbReference>
<dbReference type="InterPro" id="IPR019775">
    <property type="entry name" value="WD40_repeat_CS"/>
</dbReference>
<gene>
    <name evidence="6" type="ORF">IQ230_01555</name>
</gene>
<comment type="caution">
    <text evidence="6">The sequence shown here is derived from an EMBL/GenBank/DDBJ whole genome shotgun (WGS) entry which is preliminary data.</text>
</comment>
<dbReference type="InterPro" id="IPR001680">
    <property type="entry name" value="WD40_rpt"/>
</dbReference>